<dbReference type="Pfam" id="PF03364">
    <property type="entry name" value="Polyketide_cyc"/>
    <property type="match status" value="1"/>
</dbReference>
<evidence type="ECO:0000259" key="4">
    <source>
        <dbReference type="PROSITE" id="PS50914"/>
    </source>
</evidence>
<dbReference type="CDD" id="cd07817">
    <property type="entry name" value="SRPBCC_8"/>
    <property type="match status" value="1"/>
</dbReference>
<sequence>MREEYESESNQSRLAWMLGGLSLGALAMYLADPERGPQRRAQARDAMRGALSSTGDVLDVARRDLGSRVQGWRAQADTMLTRGKEQIDDQMLKARVRQKLIGAASQPGQIDIEVNQGTVTLSGTVPKHERQYVLDTVRRIDGVNSVQDFLDTQQDTTESRQRYSSYQEDTAEEGWSPSVRTIVMLAGSAIGLYLLTQRSSTFSSAREPIILNKTIHVDAAPERVFEMWSNYENFPRFMSNVQEVRDLGNGRSHWVVKGPAGTMVEWDARLTDSRRSEVLAWQSEADADIQNSGQVRFEPEGKGTRVSVYLSYTPPGGGIGHAIASLFGSNPKQEMDEDLARMKSYIETGAVQSGATQPTQSSASILH</sequence>
<dbReference type="InterPro" id="IPR005031">
    <property type="entry name" value="COQ10_START"/>
</dbReference>
<evidence type="ECO:0000256" key="1">
    <source>
        <dbReference type="ARBA" id="ARBA00008918"/>
    </source>
</evidence>
<protein>
    <recommendedName>
        <fullName evidence="4">BON domain-containing protein</fullName>
    </recommendedName>
</protein>
<keyword evidence="3" id="KW-0812">Transmembrane</keyword>
<keyword evidence="6" id="KW-1185">Reference proteome</keyword>
<accession>A0A254TNW6</accession>
<feature type="domain" description="BON" evidence="4">
    <location>
        <begin position="88"/>
        <end position="154"/>
    </location>
</feature>
<dbReference type="Pfam" id="PF04972">
    <property type="entry name" value="BON"/>
    <property type="match status" value="1"/>
</dbReference>
<dbReference type="SUPFAM" id="SSF55961">
    <property type="entry name" value="Bet v1-like"/>
    <property type="match status" value="1"/>
</dbReference>
<reference evidence="5 6" key="1">
    <citation type="submission" date="2016-02" db="EMBL/GenBank/DDBJ databases">
        <authorList>
            <person name="Wen L."/>
            <person name="He K."/>
            <person name="Yang H."/>
        </authorList>
    </citation>
    <scope>NUCLEOTIDE SEQUENCE [LARGE SCALE GENOMIC DNA]</scope>
    <source>
        <strain evidence="5 6">TSA40</strain>
    </source>
</reference>
<evidence type="ECO:0000256" key="2">
    <source>
        <dbReference type="SAM" id="MobiDB-lite"/>
    </source>
</evidence>
<dbReference type="Gene3D" id="3.30.1340.30">
    <property type="match status" value="1"/>
</dbReference>
<gene>
    <name evidence="5" type="ORF">AYR66_19840</name>
</gene>
<evidence type="ECO:0000256" key="3">
    <source>
        <dbReference type="SAM" id="Phobius"/>
    </source>
</evidence>
<dbReference type="InterPro" id="IPR007055">
    <property type="entry name" value="BON_dom"/>
</dbReference>
<name>A0A254TNW6_9BURK</name>
<comment type="caution">
    <text evidence="5">The sequence shown here is derived from an EMBL/GenBank/DDBJ whole genome shotgun (WGS) entry which is preliminary data.</text>
</comment>
<evidence type="ECO:0000313" key="6">
    <source>
        <dbReference type="Proteomes" id="UP000197535"/>
    </source>
</evidence>
<dbReference type="Proteomes" id="UP000197535">
    <property type="component" value="Unassembled WGS sequence"/>
</dbReference>
<dbReference type="PANTHER" id="PTHR33824">
    <property type="entry name" value="POLYKETIDE CYCLASE/DEHYDRASE AND LIPID TRANSPORT SUPERFAMILY PROTEIN"/>
    <property type="match status" value="1"/>
</dbReference>
<feature type="compositionally biased region" description="Polar residues" evidence="2">
    <location>
        <begin position="148"/>
        <end position="168"/>
    </location>
</feature>
<dbReference type="PANTHER" id="PTHR33824:SF7">
    <property type="entry name" value="POLYKETIDE CYCLASE_DEHYDRASE AND LIPID TRANSPORT SUPERFAMILY PROTEIN"/>
    <property type="match status" value="1"/>
</dbReference>
<dbReference type="PROSITE" id="PS50914">
    <property type="entry name" value="BON"/>
    <property type="match status" value="1"/>
</dbReference>
<proteinExistence type="inferred from homology"/>
<evidence type="ECO:0000313" key="5">
    <source>
        <dbReference type="EMBL" id="OWW21398.1"/>
    </source>
</evidence>
<keyword evidence="3" id="KW-0472">Membrane</keyword>
<dbReference type="OrthoDB" id="9797595at2"/>
<dbReference type="EMBL" id="LSTO01000001">
    <property type="protein sequence ID" value="OWW21398.1"/>
    <property type="molecule type" value="Genomic_DNA"/>
</dbReference>
<keyword evidence="3" id="KW-1133">Transmembrane helix</keyword>
<dbReference type="Gene3D" id="3.30.530.20">
    <property type="match status" value="1"/>
</dbReference>
<dbReference type="InterPro" id="IPR023393">
    <property type="entry name" value="START-like_dom_sf"/>
</dbReference>
<organism evidence="5 6">
    <name type="scientific">Noviherbaspirillum denitrificans</name>
    <dbReference type="NCBI Taxonomy" id="1968433"/>
    <lineage>
        <taxon>Bacteria</taxon>
        <taxon>Pseudomonadati</taxon>
        <taxon>Pseudomonadota</taxon>
        <taxon>Betaproteobacteria</taxon>
        <taxon>Burkholderiales</taxon>
        <taxon>Oxalobacteraceae</taxon>
        <taxon>Noviherbaspirillum</taxon>
    </lineage>
</organism>
<feature type="region of interest" description="Disordered" evidence="2">
    <location>
        <begin position="148"/>
        <end position="170"/>
    </location>
</feature>
<feature type="transmembrane region" description="Helical" evidence="3">
    <location>
        <begin position="14"/>
        <end position="31"/>
    </location>
</feature>
<dbReference type="InterPro" id="IPR047137">
    <property type="entry name" value="ORF3"/>
</dbReference>
<dbReference type="RefSeq" id="WP_088708256.1">
    <property type="nucleotide sequence ID" value="NZ_LSTO01000001.1"/>
</dbReference>
<dbReference type="AlphaFoldDB" id="A0A254TNW6"/>
<comment type="similarity">
    <text evidence="1">Belongs to the ribosome association toxin RatA family.</text>
</comment>